<dbReference type="EMBL" id="JABFTP020000083">
    <property type="protein sequence ID" value="KAL3276043.1"/>
    <property type="molecule type" value="Genomic_DNA"/>
</dbReference>
<keyword evidence="5" id="KW-1185">Reference proteome</keyword>
<protein>
    <recommendedName>
        <fullName evidence="6">Cirhin</fullName>
    </recommendedName>
</protein>
<dbReference type="InterPro" id="IPR019775">
    <property type="entry name" value="WD40_repeat_CS"/>
</dbReference>
<evidence type="ECO:0000256" key="3">
    <source>
        <dbReference type="PROSITE-ProRule" id="PRU00221"/>
    </source>
</evidence>
<gene>
    <name evidence="4" type="ORF">HHI36_020772</name>
</gene>
<dbReference type="PANTHER" id="PTHR44163:SF1">
    <property type="entry name" value="U3 SMALL NUCLEOLAR RNA-ASSOCIATED PROTEIN 4 HOMOLOG"/>
    <property type="match status" value="1"/>
</dbReference>
<sequence length="673" mass="76363">MKSCSLHNIRFYKPKPRSIYCMALHPSNNKLALSRSDATIEIWNISNSPYIERSISSSVENYNIEGLAWFDDRLFSVGLHGYLVEYDLKKLSVINKSVVTGEAAFCLDISTSKKQISIGTEQGYINIFDVTEDGSLFNKFLDKQEGRILCLKFDKSGDYIVSGGLDAIRIWNVESGHALHKITTSRSEANKPTIIWCLAVTDDLTIISGDSRGKLTFYDGKLGAQIESFHTHKADILSLCLSADQSNLYCSGVDSNIVNFVKIEMKGSKMKWVRSVHKRFHDHDVRALVLQGDKLYSGGTDAYLALSQNQPKLLVKYPPIVQNPFVTICKKARYVMLRYPEYIEIWSLAETENETDSISLKKEPKKLMVMQRLSGNGDGNEEKEGIIFCTMSDDGKWIAYGTRLGLRVFQFIYEIGDVPKLLRVENIDGKDGVYLRGMFTPDSSQLIATLNSGIIEIFDISNDSLSISQRLEYQELKDTVSFLLVSDDGNYLVAADCSSNIVVWQRNRNKSWGFYCKLPLYSCAPTAINLHPKSSDIIVVYADNKIIEFSLKRKSFTSLTKELQHSLPKNWSDRLYTIKNIFHNPSSGHIILHDDNSMMAIDLKKKTPTKEEKKRKLVEHNEGSYDLRVIRKYKHLVYIGLLSEYEMVCVGVNPLTLLEQLPPILLRNKFGTK</sequence>
<dbReference type="Proteomes" id="UP001516400">
    <property type="component" value="Unassembled WGS sequence"/>
</dbReference>
<dbReference type="InterPro" id="IPR001680">
    <property type="entry name" value="WD40_rpt"/>
</dbReference>
<proteinExistence type="predicted"/>
<evidence type="ECO:0000256" key="2">
    <source>
        <dbReference type="ARBA" id="ARBA00022737"/>
    </source>
</evidence>
<dbReference type="PROSITE" id="PS50082">
    <property type="entry name" value="WD_REPEATS_2"/>
    <property type="match status" value="1"/>
</dbReference>
<keyword evidence="1 3" id="KW-0853">WD repeat</keyword>
<feature type="repeat" description="WD" evidence="3">
    <location>
        <begin position="12"/>
        <end position="53"/>
    </location>
</feature>
<accession>A0ABD2NBA7</accession>
<dbReference type="AlphaFoldDB" id="A0ABD2NBA7"/>
<name>A0ABD2NBA7_9CUCU</name>
<comment type="caution">
    <text evidence="4">The sequence shown here is derived from an EMBL/GenBank/DDBJ whole genome shotgun (WGS) entry which is preliminary data.</text>
</comment>
<keyword evidence="2" id="KW-0677">Repeat</keyword>
<reference evidence="4 5" key="1">
    <citation type="journal article" date="2021" name="BMC Biol.">
        <title>Horizontally acquired antibacterial genes associated with adaptive radiation of ladybird beetles.</title>
        <authorList>
            <person name="Li H.S."/>
            <person name="Tang X.F."/>
            <person name="Huang Y.H."/>
            <person name="Xu Z.Y."/>
            <person name="Chen M.L."/>
            <person name="Du X.Y."/>
            <person name="Qiu B.Y."/>
            <person name="Chen P.T."/>
            <person name="Zhang W."/>
            <person name="Slipinski A."/>
            <person name="Escalona H.E."/>
            <person name="Waterhouse R.M."/>
            <person name="Zwick A."/>
            <person name="Pang H."/>
        </authorList>
    </citation>
    <scope>NUCLEOTIDE SEQUENCE [LARGE SCALE GENOMIC DNA]</scope>
    <source>
        <strain evidence="4">SYSU2018</strain>
    </source>
</reference>
<evidence type="ECO:0000256" key="1">
    <source>
        <dbReference type="ARBA" id="ARBA00022574"/>
    </source>
</evidence>
<organism evidence="4 5">
    <name type="scientific">Cryptolaemus montrouzieri</name>
    <dbReference type="NCBI Taxonomy" id="559131"/>
    <lineage>
        <taxon>Eukaryota</taxon>
        <taxon>Metazoa</taxon>
        <taxon>Ecdysozoa</taxon>
        <taxon>Arthropoda</taxon>
        <taxon>Hexapoda</taxon>
        <taxon>Insecta</taxon>
        <taxon>Pterygota</taxon>
        <taxon>Neoptera</taxon>
        <taxon>Endopterygota</taxon>
        <taxon>Coleoptera</taxon>
        <taxon>Polyphaga</taxon>
        <taxon>Cucujiformia</taxon>
        <taxon>Coccinelloidea</taxon>
        <taxon>Coccinellidae</taxon>
        <taxon>Scymninae</taxon>
        <taxon>Scymnini</taxon>
        <taxon>Cryptolaemus</taxon>
    </lineage>
</organism>
<evidence type="ECO:0000313" key="4">
    <source>
        <dbReference type="EMBL" id="KAL3276043.1"/>
    </source>
</evidence>
<evidence type="ECO:0000313" key="5">
    <source>
        <dbReference type="Proteomes" id="UP001516400"/>
    </source>
</evidence>
<dbReference type="Pfam" id="PF00400">
    <property type="entry name" value="WD40"/>
    <property type="match status" value="3"/>
</dbReference>
<dbReference type="InterPro" id="IPR036322">
    <property type="entry name" value="WD40_repeat_dom_sf"/>
</dbReference>
<dbReference type="InterPro" id="IPR015943">
    <property type="entry name" value="WD40/YVTN_repeat-like_dom_sf"/>
</dbReference>
<dbReference type="SUPFAM" id="SSF50978">
    <property type="entry name" value="WD40 repeat-like"/>
    <property type="match status" value="2"/>
</dbReference>
<dbReference type="SMART" id="SM00320">
    <property type="entry name" value="WD40"/>
    <property type="match status" value="6"/>
</dbReference>
<evidence type="ECO:0008006" key="6">
    <source>
        <dbReference type="Google" id="ProtNLM"/>
    </source>
</evidence>
<dbReference type="PROSITE" id="PS00678">
    <property type="entry name" value="WD_REPEATS_1"/>
    <property type="match status" value="1"/>
</dbReference>
<dbReference type="Gene3D" id="2.130.10.10">
    <property type="entry name" value="YVTN repeat-like/Quinoprotein amine dehydrogenase"/>
    <property type="match status" value="3"/>
</dbReference>
<dbReference type="PANTHER" id="PTHR44163">
    <property type="entry name" value="U3 SMALL NUCLEOLAR RNA-ASSOCIATED PROTEIN 4 HOMOLOG"/>
    <property type="match status" value="1"/>
</dbReference>
<dbReference type="InterPro" id="IPR046351">
    <property type="entry name" value="UTP4"/>
</dbReference>